<dbReference type="InterPro" id="IPR036179">
    <property type="entry name" value="Ig-like_dom_sf"/>
</dbReference>
<evidence type="ECO:0000313" key="6">
    <source>
        <dbReference type="Proteomes" id="UP000076420"/>
    </source>
</evidence>
<feature type="domain" description="Fibronectin type-III" evidence="4">
    <location>
        <begin position="1"/>
        <end position="77"/>
    </location>
</feature>
<dbReference type="SUPFAM" id="SSF48726">
    <property type="entry name" value="Immunoglobulin"/>
    <property type="match status" value="1"/>
</dbReference>
<protein>
    <recommendedName>
        <fullName evidence="7">Ig-like domain-containing protein</fullName>
    </recommendedName>
</protein>
<dbReference type="InterPro" id="IPR036116">
    <property type="entry name" value="FN3_sf"/>
</dbReference>
<dbReference type="Proteomes" id="UP000076420">
    <property type="component" value="Unassembled WGS sequence"/>
</dbReference>
<dbReference type="EnsemblMetazoa" id="BGLB039138-RB">
    <property type="protein sequence ID" value="BGLB039138-PB"/>
    <property type="gene ID" value="BGLB039138"/>
</dbReference>
<dbReference type="InterPro" id="IPR013783">
    <property type="entry name" value="Ig-like_fold"/>
</dbReference>
<accession>A0A2C9M6H9</accession>
<dbReference type="GO" id="GO:0098609">
    <property type="term" value="P:cell-cell adhesion"/>
    <property type="evidence" value="ECO:0007669"/>
    <property type="project" value="TreeGrafter"/>
</dbReference>
<dbReference type="Pfam" id="PF13927">
    <property type="entry name" value="Ig_3"/>
    <property type="match status" value="1"/>
</dbReference>
<evidence type="ECO:0000256" key="1">
    <source>
        <dbReference type="ARBA" id="ARBA00022737"/>
    </source>
</evidence>
<dbReference type="AlphaFoldDB" id="A0A2C9M6H9"/>
<evidence type="ECO:0000259" key="3">
    <source>
        <dbReference type="PROSITE" id="PS50835"/>
    </source>
</evidence>
<organism evidence="5 6">
    <name type="scientific">Biomphalaria glabrata</name>
    <name type="common">Bloodfluke planorb</name>
    <name type="synonym">Freshwater snail</name>
    <dbReference type="NCBI Taxonomy" id="6526"/>
    <lineage>
        <taxon>Eukaryota</taxon>
        <taxon>Metazoa</taxon>
        <taxon>Spiralia</taxon>
        <taxon>Lophotrochozoa</taxon>
        <taxon>Mollusca</taxon>
        <taxon>Gastropoda</taxon>
        <taxon>Heterobranchia</taxon>
        <taxon>Euthyneura</taxon>
        <taxon>Panpulmonata</taxon>
        <taxon>Hygrophila</taxon>
        <taxon>Lymnaeoidea</taxon>
        <taxon>Planorbidae</taxon>
        <taxon>Biomphalaria</taxon>
    </lineage>
</organism>
<dbReference type="KEGG" id="bgt:106050383"/>
<evidence type="ECO:0008006" key="7">
    <source>
        <dbReference type="Google" id="ProtNLM"/>
    </source>
</evidence>
<dbReference type="VEuPathDB" id="VectorBase:BGLAX_034545"/>
<dbReference type="InterPro" id="IPR003598">
    <property type="entry name" value="Ig_sub2"/>
</dbReference>
<proteinExistence type="predicted"/>
<feature type="domain" description="Ig-like" evidence="3">
    <location>
        <begin position="190"/>
        <end position="270"/>
    </location>
</feature>
<name>A0A2C9M6H9_BIOGL</name>
<dbReference type="PROSITE" id="PS50853">
    <property type="entry name" value="FN3"/>
    <property type="match status" value="2"/>
</dbReference>
<dbReference type="SMART" id="SM00408">
    <property type="entry name" value="IGc2"/>
    <property type="match status" value="1"/>
</dbReference>
<dbReference type="PANTHER" id="PTHR44170">
    <property type="entry name" value="PROTEIN SIDEKICK"/>
    <property type="match status" value="1"/>
</dbReference>
<dbReference type="SMART" id="SM00409">
    <property type="entry name" value="IG"/>
    <property type="match status" value="1"/>
</dbReference>
<keyword evidence="2" id="KW-1015">Disulfide bond</keyword>
<dbReference type="Gene3D" id="2.60.40.10">
    <property type="entry name" value="Immunoglobulins"/>
    <property type="match status" value="3"/>
</dbReference>
<reference evidence="5" key="1">
    <citation type="submission" date="2020-05" db="UniProtKB">
        <authorList>
            <consortium name="EnsemblMetazoa"/>
        </authorList>
    </citation>
    <scope>IDENTIFICATION</scope>
    <source>
        <strain evidence="5">BB02</strain>
    </source>
</reference>
<dbReference type="CDD" id="cd00063">
    <property type="entry name" value="FN3"/>
    <property type="match status" value="1"/>
</dbReference>
<feature type="domain" description="Fibronectin type-III" evidence="4">
    <location>
        <begin position="79"/>
        <end position="188"/>
    </location>
</feature>
<evidence type="ECO:0000259" key="4">
    <source>
        <dbReference type="PROSITE" id="PS50853"/>
    </source>
</evidence>
<gene>
    <name evidence="5" type="primary">106050383</name>
</gene>
<sequence>MHGGRGFYYKLEITPLNQSESVNETAIVTDWTTHFYSLKVQNVYAPYRITIQSFNSHGECTSPPPTIIGYSFEAKPVITPTSVVVENVGKTFVILSWSFDTHEILNNSSKLRGEFKGFKIIVRSHDKEDVLLEHLTGPDIVSKVSGNKFTALVEGLPGYTLLTAGVAVLNTYYQSDSSSSVNFTTGYEALQILTSPVRHMNATRGKPVSMMCKTSGKPKAQITWYKDYVHITGGQYSVLSDGSLVIQSAVLTDSGHYICRANTTYEVKLAGTHLLVLN</sequence>
<dbReference type="InterPro" id="IPR003599">
    <property type="entry name" value="Ig_sub"/>
</dbReference>
<evidence type="ECO:0000256" key="2">
    <source>
        <dbReference type="ARBA" id="ARBA00023157"/>
    </source>
</evidence>
<dbReference type="STRING" id="6526.A0A2C9M6H9"/>
<dbReference type="PANTHER" id="PTHR44170:SF56">
    <property type="entry name" value="FIBRONECTIN TYPE-III DOMAIN-CONTAINING PROTEIN"/>
    <property type="match status" value="1"/>
</dbReference>
<dbReference type="InterPro" id="IPR003961">
    <property type="entry name" value="FN3_dom"/>
</dbReference>
<dbReference type="VEuPathDB" id="VectorBase:BGLB039138"/>
<dbReference type="InterPro" id="IPR007110">
    <property type="entry name" value="Ig-like_dom"/>
</dbReference>
<dbReference type="PROSITE" id="PS50835">
    <property type="entry name" value="IG_LIKE"/>
    <property type="match status" value="1"/>
</dbReference>
<keyword evidence="1" id="KW-0677">Repeat</keyword>
<dbReference type="SUPFAM" id="SSF49265">
    <property type="entry name" value="Fibronectin type III"/>
    <property type="match status" value="1"/>
</dbReference>
<evidence type="ECO:0000313" key="5">
    <source>
        <dbReference type="EnsemblMetazoa" id="BGLB039138-PB"/>
    </source>
</evidence>